<keyword evidence="3" id="KW-1185">Reference proteome</keyword>
<gene>
    <name evidence="2" type="primary">273</name>
    <name evidence="2" type="ORF">PBI_121Q_273</name>
</gene>
<dbReference type="EMBL" id="KM507819">
    <property type="protein sequence ID" value="AIT14163.1"/>
    <property type="molecule type" value="Genomic_DNA"/>
</dbReference>
<feature type="coiled-coil region" evidence="1">
    <location>
        <begin position="49"/>
        <end position="76"/>
    </location>
</feature>
<protein>
    <submittedName>
        <fullName evidence="2">Uncharacterized protein</fullName>
    </submittedName>
</protein>
<proteinExistence type="predicted"/>
<sequence>MGKVINYTVLSKSLSISQCTDGFWLYDETRGMNLAMQEKTTDAAYLKALEYYQKRLKEVENDYNNLKAKVDHFVGQFIDDDEDGHYCDRCGSYN</sequence>
<dbReference type="GeneID" id="22111313"/>
<organism evidence="2 3">
    <name type="scientific">Escherichia phage 121Q</name>
    <dbReference type="NCBI Taxonomy" id="1555202"/>
    <lineage>
        <taxon>Viruses</taxon>
        <taxon>Duplodnaviria</taxon>
        <taxon>Heunggongvirae</taxon>
        <taxon>Uroviricota</taxon>
        <taxon>Caudoviricetes</taxon>
        <taxon>Asteriusvirus</taxon>
        <taxon>Asteriusvirus av121Q</taxon>
    </lineage>
</organism>
<evidence type="ECO:0000313" key="2">
    <source>
        <dbReference type="EMBL" id="AIT14163.1"/>
    </source>
</evidence>
<keyword evidence="1" id="KW-0175">Coiled coil</keyword>
<dbReference type="Proteomes" id="UP000029889">
    <property type="component" value="Segment"/>
</dbReference>
<accession>A0A097EXM6</accession>
<dbReference type="KEGG" id="vg:22111313"/>
<dbReference type="OrthoDB" id="21957at10239"/>
<reference evidence="2 3" key="1">
    <citation type="submission" date="2014-09" db="EMBL/GenBank/DDBJ databases">
        <authorList>
            <person name="Lapin J.S."/>
            <person name="Pope W.H."/>
            <person name="Hua J."/>
            <person name="Ford M.E."/>
            <person name="Conway J.F."/>
            <person name="Hatfull G.F."/>
            <person name="Hendrix R.W."/>
        </authorList>
    </citation>
    <scope>NUCLEOTIDE SEQUENCE [LARGE SCALE GENOMIC DNA]</scope>
</reference>
<dbReference type="RefSeq" id="YP_009101860.1">
    <property type="nucleotide sequence ID" value="NC_025447.1"/>
</dbReference>
<name>A0A097EXM6_9CAUD</name>
<evidence type="ECO:0000313" key="3">
    <source>
        <dbReference type="Proteomes" id="UP000029889"/>
    </source>
</evidence>
<evidence type="ECO:0000256" key="1">
    <source>
        <dbReference type="SAM" id="Coils"/>
    </source>
</evidence>